<feature type="domain" description="RRM" evidence="3">
    <location>
        <begin position="28"/>
        <end position="106"/>
    </location>
</feature>
<sequence>MSYDRRPPYPPARGGRGDPYDRPPAPRTVLFVANFPPDMPARELAYEFERIGPLVRCDIPAPKGAGARTAFAFVEYQDARDAYAAHEELHGIQFGRYTVSIQFAKNAPSAQWRFDEPGAPPPPGPSRRGPPPPEAPYDSRRDFPDRRRDDRPPAREEPYARGYRDEEHPRRRDYANGSDRPPRLDREADRNGRDRRGRYEEDDRRRERSPAREDRRGNTRSPARERREEYVEPSTSSRSAPKEDDAALYDD</sequence>
<evidence type="ECO:0000313" key="5">
    <source>
        <dbReference type="Proteomes" id="UP000054845"/>
    </source>
</evidence>
<organism evidence="4 5">
    <name type="scientific">Ceraceosorus bombacis</name>
    <dbReference type="NCBI Taxonomy" id="401625"/>
    <lineage>
        <taxon>Eukaryota</taxon>
        <taxon>Fungi</taxon>
        <taxon>Dikarya</taxon>
        <taxon>Basidiomycota</taxon>
        <taxon>Ustilaginomycotina</taxon>
        <taxon>Exobasidiomycetes</taxon>
        <taxon>Ceraceosorales</taxon>
        <taxon>Ceraceosoraceae</taxon>
        <taxon>Ceraceosorus</taxon>
    </lineage>
</organism>
<accession>A0A0N7L965</accession>
<evidence type="ECO:0000256" key="1">
    <source>
        <dbReference type="PROSITE-ProRule" id="PRU00176"/>
    </source>
</evidence>
<evidence type="ECO:0000313" key="4">
    <source>
        <dbReference type="EMBL" id="CEH12922.1"/>
    </source>
</evidence>
<dbReference type="AlphaFoldDB" id="A0A0N7L965"/>
<dbReference type="Pfam" id="PF00076">
    <property type="entry name" value="RRM_1"/>
    <property type="match status" value="1"/>
</dbReference>
<protein>
    <submittedName>
        <fullName evidence="4">Related to pre-mrna splicing factor</fullName>
    </submittedName>
</protein>
<dbReference type="InterPro" id="IPR012677">
    <property type="entry name" value="Nucleotide-bd_a/b_plait_sf"/>
</dbReference>
<dbReference type="InterPro" id="IPR035979">
    <property type="entry name" value="RBD_domain_sf"/>
</dbReference>
<dbReference type="STRING" id="401625.A0A0N7L965"/>
<dbReference type="InterPro" id="IPR000504">
    <property type="entry name" value="RRM_dom"/>
</dbReference>
<feature type="region of interest" description="Disordered" evidence="2">
    <location>
        <begin position="111"/>
        <end position="251"/>
    </location>
</feature>
<dbReference type="OrthoDB" id="5970at2759"/>
<keyword evidence="1" id="KW-0694">RNA-binding</keyword>
<dbReference type="Gene3D" id="3.30.70.330">
    <property type="match status" value="1"/>
</dbReference>
<feature type="region of interest" description="Disordered" evidence="2">
    <location>
        <begin position="1"/>
        <end position="25"/>
    </location>
</feature>
<proteinExistence type="predicted"/>
<dbReference type="SMART" id="SM00360">
    <property type="entry name" value="RRM"/>
    <property type="match status" value="1"/>
</dbReference>
<dbReference type="PROSITE" id="PS50102">
    <property type="entry name" value="RRM"/>
    <property type="match status" value="1"/>
</dbReference>
<dbReference type="PANTHER" id="PTHR23147">
    <property type="entry name" value="SERINE/ARGININE RICH SPLICING FACTOR"/>
    <property type="match status" value="1"/>
</dbReference>
<dbReference type="GO" id="GO:0003723">
    <property type="term" value="F:RNA binding"/>
    <property type="evidence" value="ECO:0007669"/>
    <property type="project" value="UniProtKB-UniRule"/>
</dbReference>
<dbReference type="InterPro" id="IPR050907">
    <property type="entry name" value="SRSF"/>
</dbReference>
<reference evidence="4 5" key="1">
    <citation type="submission" date="2014-09" db="EMBL/GenBank/DDBJ databases">
        <authorList>
            <person name="Magalhaes I.L.F."/>
            <person name="Oliveira U."/>
            <person name="Santos F.R."/>
            <person name="Vidigal T.H.D.A."/>
            <person name="Brescovit A.D."/>
            <person name="Santos A.J."/>
        </authorList>
    </citation>
    <scope>NUCLEOTIDE SEQUENCE [LARGE SCALE GENOMIC DNA]</scope>
</reference>
<keyword evidence="5" id="KW-1185">Reference proteome</keyword>
<dbReference type="EMBL" id="CCYA01000192">
    <property type="protein sequence ID" value="CEH12922.1"/>
    <property type="molecule type" value="Genomic_DNA"/>
</dbReference>
<dbReference type="SUPFAM" id="SSF54928">
    <property type="entry name" value="RNA-binding domain, RBD"/>
    <property type="match status" value="1"/>
</dbReference>
<evidence type="ECO:0000259" key="3">
    <source>
        <dbReference type="PROSITE" id="PS50102"/>
    </source>
</evidence>
<evidence type="ECO:0000256" key="2">
    <source>
        <dbReference type="SAM" id="MobiDB-lite"/>
    </source>
</evidence>
<feature type="compositionally biased region" description="Basic and acidic residues" evidence="2">
    <location>
        <begin position="137"/>
        <end position="230"/>
    </location>
</feature>
<name>A0A0N7L965_9BASI</name>
<dbReference type="Proteomes" id="UP000054845">
    <property type="component" value="Unassembled WGS sequence"/>
</dbReference>
<feature type="compositionally biased region" description="Pro residues" evidence="2">
    <location>
        <begin position="118"/>
        <end position="135"/>
    </location>
</feature>